<dbReference type="AlphaFoldDB" id="A0A0F9LS48"/>
<gene>
    <name evidence="1" type="ORF">LCGC14_1473470</name>
</gene>
<proteinExistence type="predicted"/>
<dbReference type="EMBL" id="LAZR01010387">
    <property type="protein sequence ID" value="KKM67205.1"/>
    <property type="molecule type" value="Genomic_DNA"/>
</dbReference>
<organism evidence="1">
    <name type="scientific">marine sediment metagenome</name>
    <dbReference type="NCBI Taxonomy" id="412755"/>
    <lineage>
        <taxon>unclassified sequences</taxon>
        <taxon>metagenomes</taxon>
        <taxon>ecological metagenomes</taxon>
    </lineage>
</organism>
<accession>A0A0F9LS48</accession>
<evidence type="ECO:0000313" key="1">
    <source>
        <dbReference type="EMBL" id="KKM67205.1"/>
    </source>
</evidence>
<sequence>MNRISIDVDNLALVLDYYDKIKVYRADSEAGNFVEVTIAATRITIEEEIEIYYYSDSTGTASHWYKTSYYNTVSTDESSLSIARQGGTEVAKIGYSFDNYSPPSGVWGKALTADDMRYHFAWGIDMVASDELGSEVENAQLDFVVKNALAEFEKSFMIDIRKRIYKTQPSGSLLQAVEWIEDVDYTDEDDPYDFDRVKWTNYGFLQLRHKPIISVEKAGFYSPWDQLMLDVTDWIRIYKKPGQVAIYPKGPYLMGKGYAGSGILMAQPRLYSRDFPQGFKFDYTTGYKTSDFVPGDLRNAIGILAAINLLSWMGDGLMAGFSSSSVSLDGLSESFSSTQSATSAYFGARIVQYQKYLKEFVKTNKYKYANIPLAFVSGGG</sequence>
<protein>
    <submittedName>
        <fullName evidence="1">Uncharacterized protein</fullName>
    </submittedName>
</protein>
<name>A0A0F9LS48_9ZZZZ</name>
<comment type="caution">
    <text evidence="1">The sequence shown here is derived from an EMBL/GenBank/DDBJ whole genome shotgun (WGS) entry which is preliminary data.</text>
</comment>
<reference evidence="1" key="1">
    <citation type="journal article" date="2015" name="Nature">
        <title>Complex archaea that bridge the gap between prokaryotes and eukaryotes.</title>
        <authorList>
            <person name="Spang A."/>
            <person name="Saw J.H."/>
            <person name="Jorgensen S.L."/>
            <person name="Zaremba-Niedzwiedzka K."/>
            <person name="Martijn J."/>
            <person name="Lind A.E."/>
            <person name="van Eijk R."/>
            <person name="Schleper C."/>
            <person name="Guy L."/>
            <person name="Ettema T.J."/>
        </authorList>
    </citation>
    <scope>NUCLEOTIDE SEQUENCE</scope>
</reference>
<feature type="non-terminal residue" evidence="1">
    <location>
        <position position="380"/>
    </location>
</feature>